<evidence type="ECO:0000313" key="1">
    <source>
        <dbReference type="EMBL" id="MXV16531.1"/>
    </source>
</evidence>
<sequence length="58" mass="6506">MAVQRLYIVAGPNGSGKSLFSRILAVTDYEVLMAMNTIVSKQYKNKLGLNKKLEILYI</sequence>
<organism evidence="1 2">
    <name type="scientific">Hufsiella ginkgonis</name>
    <dbReference type="NCBI Taxonomy" id="2695274"/>
    <lineage>
        <taxon>Bacteria</taxon>
        <taxon>Pseudomonadati</taxon>
        <taxon>Bacteroidota</taxon>
        <taxon>Sphingobacteriia</taxon>
        <taxon>Sphingobacteriales</taxon>
        <taxon>Sphingobacteriaceae</taxon>
        <taxon>Hufsiella</taxon>
    </lineage>
</organism>
<dbReference type="Proteomes" id="UP000451233">
    <property type="component" value="Unassembled WGS sequence"/>
</dbReference>
<evidence type="ECO:0000313" key="2">
    <source>
        <dbReference type="Proteomes" id="UP000451233"/>
    </source>
</evidence>
<gene>
    <name evidence="1" type="ORF">GS398_14575</name>
</gene>
<name>A0A7K1XZU0_9SPHI</name>
<proteinExistence type="predicted"/>
<dbReference type="AlphaFoldDB" id="A0A7K1XZU0"/>
<comment type="caution">
    <text evidence="1">The sequence shown here is derived from an EMBL/GenBank/DDBJ whole genome shotgun (WGS) entry which is preliminary data.</text>
</comment>
<dbReference type="EMBL" id="WVHS01000003">
    <property type="protein sequence ID" value="MXV16531.1"/>
    <property type="molecule type" value="Genomic_DNA"/>
</dbReference>
<protein>
    <submittedName>
        <fullName evidence="1">Uncharacterized protein</fullName>
    </submittedName>
</protein>
<keyword evidence="2" id="KW-1185">Reference proteome</keyword>
<accession>A0A7K1XZU0</accession>
<reference evidence="1 2" key="1">
    <citation type="submission" date="2019-11" db="EMBL/GenBank/DDBJ databases">
        <title>Pedobacter sp. HMF7056 Genome sequencing and assembly.</title>
        <authorList>
            <person name="Kang H."/>
            <person name="Kim H."/>
            <person name="Joh K."/>
        </authorList>
    </citation>
    <scope>NUCLEOTIDE SEQUENCE [LARGE SCALE GENOMIC DNA]</scope>
    <source>
        <strain evidence="1 2">HMF7056</strain>
    </source>
</reference>
<dbReference type="RefSeq" id="WP_160907520.1">
    <property type="nucleotide sequence ID" value="NZ_WVHS01000003.1"/>
</dbReference>